<dbReference type="AlphaFoldDB" id="A0A5B2VGF2"/>
<comment type="subcellular location">
    <subcellularLocation>
        <location evidence="1">Periplasm</location>
    </subcellularLocation>
</comment>
<comment type="caution">
    <text evidence="8">The sequence shown here is derived from an EMBL/GenBank/DDBJ whole genome shotgun (WGS) entry which is preliminary data.</text>
</comment>
<reference evidence="8 9" key="2">
    <citation type="submission" date="2019-09" db="EMBL/GenBank/DDBJ databases">
        <authorList>
            <person name="Jin C."/>
        </authorList>
    </citation>
    <scope>NUCLEOTIDE SEQUENCE [LARGE SCALE GENOMIC DNA]</scope>
    <source>
        <strain evidence="8 9">BN140002</strain>
    </source>
</reference>
<evidence type="ECO:0000256" key="2">
    <source>
        <dbReference type="ARBA" id="ARBA00005001"/>
    </source>
</evidence>
<dbReference type="EMBL" id="VUOA01000019">
    <property type="protein sequence ID" value="KAA2237419.1"/>
    <property type="molecule type" value="Genomic_DNA"/>
</dbReference>
<comment type="similarity">
    <text evidence="3">Belongs to the OpgD/OpgG family.</text>
</comment>
<evidence type="ECO:0000256" key="3">
    <source>
        <dbReference type="ARBA" id="ARBA00009284"/>
    </source>
</evidence>
<evidence type="ECO:0000256" key="5">
    <source>
        <dbReference type="ARBA" id="ARBA00022764"/>
    </source>
</evidence>
<reference evidence="8 9" key="1">
    <citation type="submission" date="2019-09" db="EMBL/GenBank/DDBJ databases">
        <title>Salinarimonas rosea gen. nov., sp. nov., a new member of the a-2 subgroup of the Proteobacteria.</title>
        <authorList>
            <person name="Liu J."/>
        </authorList>
    </citation>
    <scope>NUCLEOTIDE SEQUENCE [LARGE SCALE GENOMIC DNA]</scope>
    <source>
        <strain evidence="8 9">BN140002</strain>
    </source>
</reference>
<dbReference type="SUPFAM" id="SSF74650">
    <property type="entry name" value="Galactose mutarotase-like"/>
    <property type="match status" value="1"/>
</dbReference>
<evidence type="ECO:0000256" key="4">
    <source>
        <dbReference type="ARBA" id="ARBA00022729"/>
    </source>
</evidence>
<dbReference type="GO" id="GO:0030246">
    <property type="term" value="F:carbohydrate binding"/>
    <property type="evidence" value="ECO:0007669"/>
    <property type="project" value="InterPro"/>
</dbReference>
<dbReference type="InterPro" id="IPR014756">
    <property type="entry name" value="Ig_E-set"/>
</dbReference>
<feature type="domain" description="Glucan biosynthesis periplasmic MdoG C-terminal" evidence="7">
    <location>
        <begin position="37"/>
        <end position="519"/>
    </location>
</feature>
<dbReference type="InterPro" id="IPR006311">
    <property type="entry name" value="TAT_signal"/>
</dbReference>
<name>A0A5B2VGF2_9HYPH</name>
<dbReference type="PANTHER" id="PTHR30504:SF3">
    <property type="entry name" value="GLUCANS BIOSYNTHESIS PROTEIN D"/>
    <property type="match status" value="1"/>
</dbReference>
<dbReference type="PIRSF" id="PIRSF006281">
    <property type="entry name" value="MdoG"/>
    <property type="match status" value="1"/>
</dbReference>
<dbReference type="Gene3D" id="2.60.40.10">
    <property type="entry name" value="Immunoglobulins"/>
    <property type="match status" value="1"/>
</dbReference>
<dbReference type="UniPathway" id="UPA00637"/>
<keyword evidence="5" id="KW-0574">Periplasm</keyword>
<feature type="signal peptide" evidence="6">
    <location>
        <begin position="1"/>
        <end position="25"/>
    </location>
</feature>
<dbReference type="FunFam" id="2.70.98.10:FF:000001">
    <property type="entry name" value="Glucans biosynthesis protein G"/>
    <property type="match status" value="1"/>
</dbReference>
<dbReference type="SUPFAM" id="SSF81296">
    <property type="entry name" value="E set domains"/>
    <property type="match status" value="1"/>
</dbReference>
<evidence type="ECO:0000256" key="1">
    <source>
        <dbReference type="ARBA" id="ARBA00004418"/>
    </source>
</evidence>
<gene>
    <name evidence="8" type="ORF">F0L46_10505</name>
</gene>
<dbReference type="GO" id="GO:0051274">
    <property type="term" value="P:beta-glucan biosynthetic process"/>
    <property type="evidence" value="ECO:0007669"/>
    <property type="project" value="TreeGrafter"/>
</dbReference>
<keyword evidence="9" id="KW-1185">Reference proteome</keyword>
<keyword evidence="4 6" id="KW-0732">Signal</keyword>
<organism evidence="8 9">
    <name type="scientific">Salinarimonas soli</name>
    <dbReference type="NCBI Taxonomy" id="1638099"/>
    <lineage>
        <taxon>Bacteria</taxon>
        <taxon>Pseudomonadati</taxon>
        <taxon>Pseudomonadota</taxon>
        <taxon>Alphaproteobacteria</taxon>
        <taxon>Hyphomicrobiales</taxon>
        <taxon>Salinarimonadaceae</taxon>
        <taxon>Salinarimonas</taxon>
    </lineage>
</organism>
<dbReference type="Proteomes" id="UP000323142">
    <property type="component" value="Unassembled WGS sequence"/>
</dbReference>
<evidence type="ECO:0000256" key="6">
    <source>
        <dbReference type="SAM" id="SignalP"/>
    </source>
</evidence>
<dbReference type="Pfam" id="PF04349">
    <property type="entry name" value="MdoG"/>
    <property type="match status" value="1"/>
</dbReference>
<accession>A0A5B2VGF2</accession>
<dbReference type="RefSeq" id="WP_149817207.1">
    <property type="nucleotide sequence ID" value="NZ_VUOA01000019.1"/>
</dbReference>
<sequence length="522" mass="58516">MLSRRHLLAGAASLAALQAAHPVLAQGAPPPGQPQTFPFEEVVRRARELASVPFDGSVPPLPEALAGLSFDAYRDIRFRPDRALLAQSGGPFRMQMFHLGFLFRRPVTVNVIREGMPTPVLYQPALFDLGKNRFERPFPINLGFAGFRLHYPLNRPNVLDEVIAFLGASYFRFLGRDQRYGLSARALALRVEGSQQPEEFPFFREFWVDSAPGQAPDRATIYGLLDSSAVTGAYRFDVYPGAETVVEVTANLFPRRTVTAVGMAPLTSMFFVGENDRRFSDDFRPELHDSDGLLLHSGAGEWIWRPLRNPARKTVSSFLDNNPRGFGLLQRDRTFENYQDLEALYHMRPGYWVEPIGSWGEGKVELVEIPTKDETEDNIVAYWEPKTPWEPGQEVVHAYRIRSLTQADRLHPGGKAVNTYMARPQASGSSETGDPTARRFIIDFAGGDLPYFLATPEAVQVVPSTSTGRITHTFVVPNDHTQGFRCAFDVKLEPGQRTDLRCFLRAGGRALTETWTYPWAPV</sequence>
<dbReference type="InterPro" id="IPR007444">
    <property type="entry name" value="Glucan_biosyn_MdoG_C"/>
</dbReference>
<dbReference type="InterPro" id="IPR014438">
    <property type="entry name" value="Glucan_biosyn_MdoG/MdoD"/>
</dbReference>
<evidence type="ECO:0000313" key="8">
    <source>
        <dbReference type="EMBL" id="KAA2237419.1"/>
    </source>
</evidence>
<protein>
    <submittedName>
        <fullName evidence="8">Glucan biosynthesis protein G</fullName>
    </submittedName>
</protein>
<dbReference type="InterPro" id="IPR014718">
    <property type="entry name" value="GH-type_carb-bd"/>
</dbReference>
<dbReference type="PROSITE" id="PS51318">
    <property type="entry name" value="TAT"/>
    <property type="match status" value="1"/>
</dbReference>
<dbReference type="PANTHER" id="PTHR30504">
    <property type="entry name" value="GLUCANS BIOSYNTHESIS PROTEIN"/>
    <property type="match status" value="1"/>
</dbReference>
<proteinExistence type="inferred from homology"/>
<dbReference type="InterPro" id="IPR013783">
    <property type="entry name" value="Ig-like_fold"/>
</dbReference>
<evidence type="ECO:0000313" key="9">
    <source>
        <dbReference type="Proteomes" id="UP000323142"/>
    </source>
</evidence>
<feature type="chain" id="PRO_5022976630" evidence="6">
    <location>
        <begin position="26"/>
        <end position="522"/>
    </location>
</feature>
<dbReference type="GO" id="GO:0030288">
    <property type="term" value="C:outer membrane-bounded periplasmic space"/>
    <property type="evidence" value="ECO:0007669"/>
    <property type="project" value="TreeGrafter"/>
</dbReference>
<dbReference type="GO" id="GO:0003824">
    <property type="term" value="F:catalytic activity"/>
    <property type="evidence" value="ECO:0007669"/>
    <property type="project" value="InterPro"/>
</dbReference>
<evidence type="ECO:0000259" key="7">
    <source>
        <dbReference type="Pfam" id="PF04349"/>
    </source>
</evidence>
<dbReference type="OrthoDB" id="9777817at2"/>
<dbReference type="InterPro" id="IPR011013">
    <property type="entry name" value="Gal_mutarotase_sf_dom"/>
</dbReference>
<dbReference type="Gene3D" id="2.70.98.10">
    <property type="match status" value="1"/>
</dbReference>
<comment type="pathway">
    <text evidence="2">Glycan metabolism; osmoregulated periplasmic glucan (OPG) biosynthesis.</text>
</comment>